<evidence type="ECO:0000256" key="4">
    <source>
        <dbReference type="ARBA" id="ARBA00022692"/>
    </source>
</evidence>
<dbReference type="GO" id="GO:0016020">
    <property type="term" value="C:membrane"/>
    <property type="evidence" value="ECO:0007669"/>
    <property type="project" value="UniProtKB-SubCell"/>
</dbReference>
<sequence length="392" mass="43041">MQLLLYILLMPLATYLALAGLYQFILAVASHKTLKVAAIKNSLNNRFLVLVPAYKADAVILHSTVKNIAMKYQYPKSHFDYVVIADQLKQSTIAGLKANGAQVHEVSFEKSTKVKALQSAMAKYGARNYDGVVILDADNVVEHNFLNKANTYLNRGYNVIQGNRKSANSNTTFALLDGLSETANTQLLCKGANALGLSSKLSGSGMVFTIQAFEKAIYDLTAIGGFDKEMELFYTQAWDYIQYADDLVVYDEKIASAGDFSKQRGRWLEAQYSFLKKSIKPALRSLSIGNLDHVHKVAQLALPPRALAPFALLMLVVAGLFINQTVLITSLIGFVALSLSYLLVLPSKTLKKQFIPLLMAFPSLIASAIGALGNIKKSRKGFIHTPHKLVKT</sequence>
<keyword evidence="4 7" id="KW-0812">Transmembrane</keyword>
<dbReference type="EMBL" id="FOIR01000002">
    <property type="protein sequence ID" value="SEW22673.1"/>
    <property type="molecule type" value="Genomic_DNA"/>
</dbReference>
<dbReference type="InterPro" id="IPR029044">
    <property type="entry name" value="Nucleotide-diphossugar_trans"/>
</dbReference>
<organism evidence="8 9">
    <name type="scientific">Roseivirga pacifica</name>
    <dbReference type="NCBI Taxonomy" id="1267423"/>
    <lineage>
        <taxon>Bacteria</taxon>
        <taxon>Pseudomonadati</taxon>
        <taxon>Bacteroidota</taxon>
        <taxon>Cytophagia</taxon>
        <taxon>Cytophagales</taxon>
        <taxon>Roseivirgaceae</taxon>
        <taxon>Roseivirga</taxon>
    </lineage>
</organism>
<dbReference type="GeneID" id="99986782"/>
<proteinExistence type="predicted"/>
<keyword evidence="2" id="KW-0328">Glycosyltransferase</keyword>
<dbReference type="InterPro" id="IPR050321">
    <property type="entry name" value="Glycosyltr_2/OpgH_subfam"/>
</dbReference>
<reference evidence="9" key="1">
    <citation type="submission" date="2016-10" db="EMBL/GenBank/DDBJ databases">
        <authorList>
            <person name="Varghese N."/>
            <person name="Submissions S."/>
        </authorList>
    </citation>
    <scope>NUCLEOTIDE SEQUENCE [LARGE SCALE GENOMIC DNA]</scope>
    <source>
        <strain evidence="9">CGMCC 1.12402</strain>
    </source>
</reference>
<name>A0A1I0Q6U2_9BACT</name>
<accession>A0A1I0Q6U2</accession>
<comment type="subcellular location">
    <subcellularLocation>
        <location evidence="1">Membrane</location>
        <topology evidence="1">Multi-pass membrane protein</topology>
    </subcellularLocation>
</comment>
<gene>
    <name evidence="8" type="ORF">SAMN05216290_2069</name>
</gene>
<dbReference type="PANTHER" id="PTHR43867:SF2">
    <property type="entry name" value="CELLULOSE SYNTHASE CATALYTIC SUBUNIT A [UDP-FORMING]"/>
    <property type="match status" value="1"/>
</dbReference>
<protein>
    <submittedName>
        <fullName evidence="8">Glycosyltransferase, catalytic subunit of cellulose synthase and poly-beta-1,6-N-acetylglucosamine synthase</fullName>
    </submittedName>
</protein>
<dbReference type="Proteomes" id="UP000199437">
    <property type="component" value="Unassembled WGS sequence"/>
</dbReference>
<dbReference type="GO" id="GO:0016757">
    <property type="term" value="F:glycosyltransferase activity"/>
    <property type="evidence" value="ECO:0007669"/>
    <property type="project" value="UniProtKB-KW"/>
</dbReference>
<feature type="transmembrane region" description="Helical" evidence="7">
    <location>
        <begin position="310"/>
        <end position="342"/>
    </location>
</feature>
<dbReference type="RefSeq" id="WP_090258506.1">
    <property type="nucleotide sequence ID" value="NZ_FOIR01000002.1"/>
</dbReference>
<evidence type="ECO:0000313" key="8">
    <source>
        <dbReference type="EMBL" id="SEW22673.1"/>
    </source>
</evidence>
<evidence type="ECO:0000256" key="2">
    <source>
        <dbReference type="ARBA" id="ARBA00022676"/>
    </source>
</evidence>
<dbReference type="Pfam" id="PF13641">
    <property type="entry name" value="Glyco_tranf_2_3"/>
    <property type="match status" value="1"/>
</dbReference>
<dbReference type="SUPFAM" id="SSF53448">
    <property type="entry name" value="Nucleotide-diphospho-sugar transferases"/>
    <property type="match status" value="1"/>
</dbReference>
<keyword evidence="9" id="KW-1185">Reference proteome</keyword>
<dbReference type="PANTHER" id="PTHR43867">
    <property type="entry name" value="CELLULOSE SYNTHASE CATALYTIC SUBUNIT A [UDP-FORMING]"/>
    <property type="match status" value="1"/>
</dbReference>
<evidence type="ECO:0000256" key="1">
    <source>
        <dbReference type="ARBA" id="ARBA00004141"/>
    </source>
</evidence>
<keyword evidence="6 7" id="KW-0472">Membrane</keyword>
<feature type="transmembrane region" description="Helical" evidence="7">
    <location>
        <begin position="354"/>
        <end position="375"/>
    </location>
</feature>
<keyword evidence="3 8" id="KW-0808">Transferase</keyword>
<evidence type="ECO:0000313" key="9">
    <source>
        <dbReference type="Proteomes" id="UP000199437"/>
    </source>
</evidence>
<evidence type="ECO:0000256" key="7">
    <source>
        <dbReference type="SAM" id="Phobius"/>
    </source>
</evidence>
<evidence type="ECO:0000256" key="3">
    <source>
        <dbReference type="ARBA" id="ARBA00022679"/>
    </source>
</evidence>
<dbReference type="OrthoDB" id="1523666at2"/>
<dbReference type="Gene3D" id="3.90.550.10">
    <property type="entry name" value="Spore Coat Polysaccharide Biosynthesis Protein SpsA, Chain A"/>
    <property type="match status" value="1"/>
</dbReference>
<dbReference type="STRING" id="1267423.SAMN05216290_2069"/>
<evidence type="ECO:0000256" key="5">
    <source>
        <dbReference type="ARBA" id="ARBA00022989"/>
    </source>
</evidence>
<feature type="transmembrane region" description="Helical" evidence="7">
    <location>
        <begin position="6"/>
        <end position="29"/>
    </location>
</feature>
<evidence type="ECO:0000256" key="6">
    <source>
        <dbReference type="ARBA" id="ARBA00023136"/>
    </source>
</evidence>
<dbReference type="AlphaFoldDB" id="A0A1I0Q6U2"/>
<keyword evidence="5 7" id="KW-1133">Transmembrane helix</keyword>